<comment type="caution">
    <text evidence="1">The sequence shown here is derived from an EMBL/GenBank/DDBJ whole genome shotgun (WGS) entry which is preliminary data.</text>
</comment>
<dbReference type="Proteomes" id="UP001174196">
    <property type="component" value="Unassembled WGS sequence"/>
</dbReference>
<dbReference type="EMBL" id="JANRHH010000026">
    <property type="protein sequence ID" value="MDN4593376.1"/>
    <property type="molecule type" value="Genomic_DNA"/>
</dbReference>
<name>A0ABT8IKR0_9BACL</name>
<evidence type="ECO:0000313" key="2">
    <source>
        <dbReference type="Proteomes" id="UP001174196"/>
    </source>
</evidence>
<dbReference type="RefSeq" id="WP_301238099.1">
    <property type="nucleotide sequence ID" value="NZ_JANRHH010000026.1"/>
</dbReference>
<evidence type="ECO:0000313" key="1">
    <source>
        <dbReference type="EMBL" id="MDN4593376.1"/>
    </source>
</evidence>
<reference evidence="1" key="1">
    <citation type="submission" date="2022-08" db="EMBL/GenBank/DDBJ databases">
        <title>Polycladomyces zharkentsis sp. nov., a novel thermophilic CMC and starch-degrading bacterium isolated from a geothermal spring in Kazakhstan.</title>
        <authorList>
            <person name="Mashzhan A."/>
            <person name="Kistaubaeva A."/>
            <person name="Javier-Lopez R."/>
            <person name="Birkeland N.-K."/>
        </authorList>
    </citation>
    <scope>NUCLEOTIDE SEQUENCE</scope>
    <source>
        <strain evidence="1">KSR 13</strain>
    </source>
</reference>
<keyword evidence="2" id="KW-1185">Reference proteome</keyword>
<sequence length="53" mass="5898">MSTKAARTGLHGSRKLDYGLATVAIKFDNGYIVAGLSLRETENLIRKVYKQKN</sequence>
<gene>
    <name evidence="1" type="ORF">NWF35_05565</name>
</gene>
<proteinExistence type="predicted"/>
<accession>A0ABT8IKR0</accession>
<protein>
    <submittedName>
        <fullName evidence="1">Uncharacterized protein</fullName>
    </submittedName>
</protein>
<organism evidence="1 2">
    <name type="scientific">Polycladomyces subterraneus</name>
    <dbReference type="NCBI Taxonomy" id="1016997"/>
    <lineage>
        <taxon>Bacteria</taxon>
        <taxon>Bacillati</taxon>
        <taxon>Bacillota</taxon>
        <taxon>Bacilli</taxon>
        <taxon>Bacillales</taxon>
        <taxon>Thermoactinomycetaceae</taxon>
        <taxon>Polycladomyces</taxon>
    </lineage>
</organism>